<dbReference type="PANTHER" id="PTHR19879:SF9">
    <property type="entry name" value="TRANSCRIPTION INITIATION FACTOR TFIID SUBUNIT 5"/>
    <property type="match status" value="1"/>
</dbReference>
<dbReference type="Proteomes" id="UP001194468">
    <property type="component" value="Unassembled WGS sequence"/>
</dbReference>
<reference evidence="2" key="1">
    <citation type="submission" date="2019-10" db="EMBL/GenBank/DDBJ databases">
        <authorList>
            <consortium name="DOE Joint Genome Institute"/>
            <person name="Kuo A."/>
            <person name="Miyauchi S."/>
            <person name="Kiss E."/>
            <person name="Drula E."/>
            <person name="Kohler A."/>
            <person name="Sanchez-Garcia M."/>
            <person name="Andreopoulos B."/>
            <person name="Barry K.W."/>
            <person name="Bonito G."/>
            <person name="Buee M."/>
            <person name="Carver A."/>
            <person name="Chen C."/>
            <person name="Cichocki N."/>
            <person name="Clum A."/>
            <person name="Culley D."/>
            <person name="Crous P.W."/>
            <person name="Fauchery L."/>
            <person name="Girlanda M."/>
            <person name="Hayes R."/>
            <person name="Keri Z."/>
            <person name="LaButti K."/>
            <person name="Lipzen A."/>
            <person name="Lombard V."/>
            <person name="Magnuson J."/>
            <person name="Maillard F."/>
            <person name="Morin E."/>
            <person name="Murat C."/>
            <person name="Nolan M."/>
            <person name="Ohm R."/>
            <person name="Pangilinan J."/>
            <person name="Pereira M."/>
            <person name="Perotto S."/>
            <person name="Peter M."/>
            <person name="Riley R."/>
            <person name="Sitrit Y."/>
            <person name="Stielow B."/>
            <person name="Szollosi G."/>
            <person name="Zifcakova L."/>
            <person name="Stursova M."/>
            <person name="Spatafora J.W."/>
            <person name="Tedersoo L."/>
            <person name="Vaario L.-M."/>
            <person name="Yamada A."/>
            <person name="Yan M."/>
            <person name="Wang P."/>
            <person name="Xu J."/>
            <person name="Bruns T."/>
            <person name="Baldrian P."/>
            <person name="Vilgalys R."/>
            <person name="Henrissat B."/>
            <person name="Grigoriev I.V."/>
            <person name="Hibbett D."/>
            <person name="Nagy L.G."/>
            <person name="Martin F.M."/>
        </authorList>
    </citation>
    <scope>NUCLEOTIDE SEQUENCE</scope>
    <source>
        <strain evidence="2">BED1</strain>
    </source>
</reference>
<keyword evidence="1" id="KW-0853">WD repeat</keyword>
<dbReference type="Gene3D" id="1.25.40.10">
    <property type="entry name" value="Tetratricopeptide repeat domain"/>
    <property type="match status" value="1"/>
</dbReference>
<dbReference type="AlphaFoldDB" id="A0AAD4BIF7"/>
<evidence type="ECO:0000256" key="1">
    <source>
        <dbReference type="PROSITE-ProRule" id="PRU00221"/>
    </source>
</evidence>
<dbReference type="PROSITE" id="PS50082">
    <property type="entry name" value="WD_REPEATS_2"/>
    <property type="match status" value="2"/>
</dbReference>
<name>A0AAD4BIF7_BOLED</name>
<dbReference type="SUPFAM" id="SSF48452">
    <property type="entry name" value="TPR-like"/>
    <property type="match status" value="1"/>
</dbReference>
<dbReference type="InterPro" id="IPR015943">
    <property type="entry name" value="WD40/YVTN_repeat-like_dom_sf"/>
</dbReference>
<dbReference type="Pfam" id="PF00400">
    <property type="entry name" value="WD40"/>
    <property type="match status" value="2"/>
</dbReference>
<dbReference type="EMBL" id="WHUW01000054">
    <property type="protein sequence ID" value="KAF8431003.1"/>
    <property type="molecule type" value="Genomic_DNA"/>
</dbReference>
<sequence>MAAVEIQTENEEVWGLAFSHNGREVLGGSYSGGWFRRWQVEDGKETETVPSAPKGAVLAAATSKDGRWIVHGDGGVVVARIATTWQPVFRVKEHAGRVDGIDISPDSTRFASVSADGTLRVFSITTGERLLGPIQHNDWLTAVKFSPSGEYLAAASCSSRVRVWDAHTGSRLCEIARSPMDNWSHSPIAWSGDSKRLFYVTSDGKVTCHDIFSSNALREWLLLIDDPGYCSLATNGRLIACSTPVSLSFWDASTYSRIDPPIEVEGGIHGVALSHCDNYFAGGGRGKITLYTLRNILPKDVFVDAPSLSPPTHPKGNLKSVEDILSREIVQHSNYHTFANRALVRTRLKQWDMAIEDANKSLSISPSAIGYIAHAIVLLDQHEKRRALRAFDLAFCHCDASQKRFVLLLRAILLFVSGKRKDPVARVNDLISIADDSEKYDFCRVLGTMYRKRGDAQRAVQSSKRAEYFSAARNGLHLVTISLIFGEEFDGLEIDK</sequence>
<keyword evidence="3" id="KW-1185">Reference proteome</keyword>
<comment type="caution">
    <text evidence="2">The sequence shown here is derived from an EMBL/GenBank/DDBJ whole genome shotgun (WGS) entry which is preliminary data.</text>
</comment>
<reference evidence="2" key="2">
    <citation type="journal article" date="2020" name="Nat. Commun.">
        <title>Large-scale genome sequencing of mycorrhizal fungi provides insights into the early evolution of symbiotic traits.</title>
        <authorList>
            <person name="Miyauchi S."/>
            <person name="Kiss E."/>
            <person name="Kuo A."/>
            <person name="Drula E."/>
            <person name="Kohler A."/>
            <person name="Sanchez-Garcia M."/>
            <person name="Morin E."/>
            <person name="Andreopoulos B."/>
            <person name="Barry K.W."/>
            <person name="Bonito G."/>
            <person name="Buee M."/>
            <person name="Carver A."/>
            <person name="Chen C."/>
            <person name="Cichocki N."/>
            <person name="Clum A."/>
            <person name="Culley D."/>
            <person name="Crous P.W."/>
            <person name="Fauchery L."/>
            <person name="Girlanda M."/>
            <person name="Hayes R.D."/>
            <person name="Keri Z."/>
            <person name="LaButti K."/>
            <person name="Lipzen A."/>
            <person name="Lombard V."/>
            <person name="Magnuson J."/>
            <person name="Maillard F."/>
            <person name="Murat C."/>
            <person name="Nolan M."/>
            <person name="Ohm R.A."/>
            <person name="Pangilinan J."/>
            <person name="Pereira M.F."/>
            <person name="Perotto S."/>
            <person name="Peter M."/>
            <person name="Pfister S."/>
            <person name="Riley R."/>
            <person name="Sitrit Y."/>
            <person name="Stielow J.B."/>
            <person name="Szollosi G."/>
            <person name="Zifcakova L."/>
            <person name="Stursova M."/>
            <person name="Spatafora J.W."/>
            <person name="Tedersoo L."/>
            <person name="Vaario L.M."/>
            <person name="Yamada A."/>
            <person name="Yan M."/>
            <person name="Wang P."/>
            <person name="Xu J."/>
            <person name="Bruns T."/>
            <person name="Baldrian P."/>
            <person name="Vilgalys R."/>
            <person name="Dunand C."/>
            <person name="Henrissat B."/>
            <person name="Grigoriev I.V."/>
            <person name="Hibbett D."/>
            <person name="Nagy L.G."/>
            <person name="Martin F.M."/>
        </authorList>
    </citation>
    <scope>NUCLEOTIDE SEQUENCE</scope>
    <source>
        <strain evidence="2">BED1</strain>
    </source>
</reference>
<evidence type="ECO:0000313" key="3">
    <source>
        <dbReference type="Proteomes" id="UP001194468"/>
    </source>
</evidence>
<evidence type="ECO:0000313" key="2">
    <source>
        <dbReference type="EMBL" id="KAF8431003.1"/>
    </source>
</evidence>
<gene>
    <name evidence="2" type="ORF">L210DRAFT_988044</name>
</gene>
<protein>
    <submittedName>
        <fullName evidence="2">WD40-repeat-containing domain protein</fullName>
    </submittedName>
</protein>
<dbReference type="SUPFAM" id="SSF50978">
    <property type="entry name" value="WD40 repeat-like"/>
    <property type="match status" value="1"/>
</dbReference>
<dbReference type="PROSITE" id="PS50294">
    <property type="entry name" value="WD_REPEATS_REGION"/>
    <property type="match status" value="2"/>
</dbReference>
<organism evidence="2 3">
    <name type="scientific">Boletus edulis BED1</name>
    <dbReference type="NCBI Taxonomy" id="1328754"/>
    <lineage>
        <taxon>Eukaryota</taxon>
        <taxon>Fungi</taxon>
        <taxon>Dikarya</taxon>
        <taxon>Basidiomycota</taxon>
        <taxon>Agaricomycotina</taxon>
        <taxon>Agaricomycetes</taxon>
        <taxon>Agaricomycetidae</taxon>
        <taxon>Boletales</taxon>
        <taxon>Boletineae</taxon>
        <taxon>Boletaceae</taxon>
        <taxon>Boletoideae</taxon>
        <taxon>Boletus</taxon>
    </lineage>
</organism>
<dbReference type="SMART" id="SM00320">
    <property type="entry name" value="WD40"/>
    <property type="match status" value="5"/>
</dbReference>
<feature type="repeat" description="WD" evidence="1">
    <location>
        <begin position="133"/>
        <end position="174"/>
    </location>
</feature>
<dbReference type="Gene3D" id="2.130.10.10">
    <property type="entry name" value="YVTN repeat-like/Quinoprotein amine dehydrogenase"/>
    <property type="match status" value="2"/>
</dbReference>
<proteinExistence type="predicted"/>
<feature type="repeat" description="WD" evidence="1">
    <location>
        <begin position="91"/>
        <end position="132"/>
    </location>
</feature>
<accession>A0AAD4BIF7</accession>
<dbReference type="InterPro" id="IPR001680">
    <property type="entry name" value="WD40_rpt"/>
</dbReference>
<dbReference type="InterPro" id="IPR011990">
    <property type="entry name" value="TPR-like_helical_dom_sf"/>
</dbReference>
<dbReference type="PANTHER" id="PTHR19879">
    <property type="entry name" value="TRANSCRIPTION INITIATION FACTOR TFIID"/>
    <property type="match status" value="1"/>
</dbReference>
<dbReference type="InterPro" id="IPR036322">
    <property type="entry name" value="WD40_repeat_dom_sf"/>
</dbReference>